<dbReference type="SUPFAM" id="SSF103575">
    <property type="entry name" value="Plexin repeat"/>
    <property type="match status" value="1"/>
</dbReference>
<feature type="signal peptide" evidence="4">
    <location>
        <begin position="1"/>
        <end position="30"/>
    </location>
</feature>
<keyword evidence="4" id="KW-0732">Signal</keyword>
<evidence type="ECO:0000259" key="5">
    <source>
        <dbReference type="SMART" id="SM00423"/>
    </source>
</evidence>
<protein>
    <recommendedName>
        <fullName evidence="5">PSI domain-containing protein</fullName>
    </recommendedName>
</protein>
<evidence type="ECO:0000313" key="7">
    <source>
        <dbReference type="Proteomes" id="UP000499080"/>
    </source>
</evidence>
<keyword evidence="2" id="KW-1003">Cell membrane</keyword>
<accession>A0A4Y2GWF5</accession>
<dbReference type="InterPro" id="IPR033760">
    <property type="entry name" value="Integrin_beta_N"/>
</dbReference>
<keyword evidence="3" id="KW-0325">Glycoprotein</keyword>
<comment type="caution">
    <text evidence="6">The sequence shown here is derived from an EMBL/GenBank/DDBJ whole genome shotgun (WGS) entry which is preliminary data.</text>
</comment>
<feature type="chain" id="PRO_5021259063" description="PSI domain-containing protein" evidence="4">
    <location>
        <begin position="31"/>
        <end position="144"/>
    </location>
</feature>
<dbReference type="EMBL" id="BGPR01001574">
    <property type="protein sequence ID" value="GBM57046.1"/>
    <property type="molecule type" value="Genomic_DNA"/>
</dbReference>
<evidence type="ECO:0000256" key="3">
    <source>
        <dbReference type="ARBA" id="ARBA00023180"/>
    </source>
</evidence>
<sequence length="144" mass="15979">MNKLKKEIQSSKNVLTLIFIIHMAFEGVTSNNCLSKERCGQCIAESDLCAWCTQENFGSPRCDLLTNLKKTCKGSAIIAPTGSLKLIQLMVTLSIGSTDRISEYLNPMSPIPPQTTIRQKRDSGSFGRLGEFFRKNVVPFFVAN</sequence>
<evidence type="ECO:0000313" key="6">
    <source>
        <dbReference type="EMBL" id="GBM57046.1"/>
    </source>
</evidence>
<dbReference type="Gene3D" id="3.30.1680.10">
    <property type="entry name" value="ligand-binding face of the semaphorins, domain 2"/>
    <property type="match status" value="1"/>
</dbReference>
<organism evidence="6 7">
    <name type="scientific">Araneus ventricosus</name>
    <name type="common">Orbweaver spider</name>
    <name type="synonym">Epeira ventricosa</name>
    <dbReference type="NCBI Taxonomy" id="182803"/>
    <lineage>
        <taxon>Eukaryota</taxon>
        <taxon>Metazoa</taxon>
        <taxon>Ecdysozoa</taxon>
        <taxon>Arthropoda</taxon>
        <taxon>Chelicerata</taxon>
        <taxon>Arachnida</taxon>
        <taxon>Araneae</taxon>
        <taxon>Araneomorphae</taxon>
        <taxon>Entelegynae</taxon>
        <taxon>Araneoidea</taxon>
        <taxon>Araneidae</taxon>
        <taxon>Araneus</taxon>
    </lineage>
</organism>
<evidence type="ECO:0000256" key="2">
    <source>
        <dbReference type="ARBA" id="ARBA00022475"/>
    </source>
</evidence>
<evidence type="ECO:0000256" key="4">
    <source>
        <dbReference type="SAM" id="SignalP"/>
    </source>
</evidence>
<keyword evidence="2" id="KW-0472">Membrane</keyword>
<reference evidence="6 7" key="1">
    <citation type="journal article" date="2019" name="Sci. Rep.">
        <title>Orb-weaving spider Araneus ventricosus genome elucidates the spidroin gene catalogue.</title>
        <authorList>
            <person name="Kono N."/>
            <person name="Nakamura H."/>
            <person name="Ohtoshi R."/>
            <person name="Moran D.A.P."/>
            <person name="Shinohara A."/>
            <person name="Yoshida Y."/>
            <person name="Fujiwara M."/>
            <person name="Mori M."/>
            <person name="Tomita M."/>
            <person name="Arakawa K."/>
        </authorList>
    </citation>
    <scope>NUCLEOTIDE SEQUENCE [LARGE SCALE GENOMIC DNA]</scope>
</reference>
<gene>
    <name evidence="6" type="ORF">AVEN_51533_1</name>
</gene>
<feature type="domain" description="PSI" evidence="5">
    <location>
        <begin position="32"/>
        <end position="73"/>
    </location>
</feature>
<dbReference type="InterPro" id="IPR016201">
    <property type="entry name" value="PSI"/>
</dbReference>
<proteinExistence type="predicted"/>
<name>A0A4Y2GWF5_ARAVE</name>
<dbReference type="SMART" id="SM00423">
    <property type="entry name" value="PSI"/>
    <property type="match status" value="1"/>
</dbReference>
<dbReference type="Proteomes" id="UP000499080">
    <property type="component" value="Unassembled WGS sequence"/>
</dbReference>
<comment type="subcellular location">
    <subcellularLocation>
        <location evidence="1">Cell membrane</location>
    </subcellularLocation>
</comment>
<evidence type="ECO:0000256" key="1">
    <source>
        <dbReference type="ARBA" id="ARBA00004236"/>
    </source>
</evidence>
<keyword evidence="7" id="KW-1185">Reference proteome</keyword>
<dbReference type="AlphaFoldDB" id="A0A4Y2GWF5"/>
<dbReference type="GO" id="GO:0005886">
    <property type="term" value="C:plasma membrane"/>
    <property type="evidence" value="ECO:0007669"/>
    <property type="project" value="UniProtKB-SubCell"/>
</dbReference>
<dbReference type="OrthoDB" id="410592at2759"/>
<dbReference type="Pfam" id="PF17205">
    <property type="entry name" value="PSI_integrin"/>
    <property type="match status" value="1"/>
</dbReference>